<evidence type="ECO:0000313" key="2">
    <source>
        <dbReference type="Proteomes" id="UP000308267"/>
    </source>
</evidence>
<evidence type="ECO:0000313" key="1">
    <source>
        <dbReference type="EMBL" id="TGZ73904.1"/>
    </source>
</evidence>
<protein>
    <submittedName>
        <fullName evidence="1">Uncharacterized protein</fullName>
    </submittedName>
</protein>
<organism evidence="1 2">
    <name type="scientific">Opisthorchis felineus</name>
    <dbReference type="NCBI Taxonomy" id="147828"/>
    <lineage>
        <taxon>Eukaryota</taxon>
        <taxon>Metazoa</taxon>
        <taxon>Spiralia</taxon>
        <taxon>Lophotrochozoa</taxon>
        <taxon>Platyhelminthes</taxon>
        <taxon>Trematoda</taxon>
        <taxon>Digenea</taxon>
        <taxon>Opisthorchiida</taxon>
        <taxon>Opisthorchiata</taxon>
        <taxon>Opisthorchiidae</taxon>
        <taxon>Opisthorchis</taxon>
    </lineage>
</organism>
<keyword evidence="2" id="KW-1185">Reference proteome</keyword>
<reference evidence="1 2" key="1">
    <citation type="journal article" date="2019" name="BMC Genomics">
        <title>New insights from Opisthorchis felineus genome: update on genomics of the epidemiologically important liver flukes.</title>
        <authorList>
            <person name="Ershov N.I."/>
            <person name="Mordvinov V.A."/>
            <person name="Prokhortchouk E.B."/>
            <person name="Pakharukova M.Y."/>
            <person name="Gunbin K.V."/>
            <person name="Ustyantsev K."/>
            <person name="Genaev M.A."/>
            <person name="Blinov A.G."/>
            <person name="Mazur A."/>
            <person name="Boulygina E."/>
            <person name="Tsygankova S."/>
            <person name="Khrameeva E."/>
            <person name="Chekanov N."/>
            <person name="Fan G."/>
            <person name="Xiao A."/>
            <person name="Zhang H."/>
            <person name="Xu X."/>
            <person name="Yang H."/>
            <person name="Solovyev V."/>
            <person name="Lee S.M."/>
            <person name="Liu X."/>
            <person name="Afonnikov D.A."/>
            <person name="Skryabin K.G."/>
        </authorList>
    </citation>
    <scope>NUCLEOTIDE SEQUENCE [LARGE SCALE GENOMIC DNA]</scope>
    <source>
        <strain evidence="1">AK-0245</strain>
        <tissue evidence="1">Whole organism</tissue>
    </source>
</reference>
<comment type="caution">
    <text evidence="1">The sequence shown here is derived from an EMBL/GenBank/DDBJ whole genome shotgun (WGS) entry which is preliminary data.</text>
</comment>
<feature type="non-terminal residue" evidence="1">
    <location>
        <position position="1"/>
    </location>
</feature>
<dbReference type="Proteomes" id="UP000308267">
    <property type="component" value="Unassembled WGS sequence"/>
</dbReference>
<gene>
    <name evidence="1" type="ORF">CRM22_001264</name>
</gene>
<sequence length="51" mass="5693">LALTNDDEDMTIFGLIWACTGFPQQEEPLIQDGKSVNAEFYVLNTSKPCKT</sequence>
<dbReference type="AlphaFoldDB" id="A0A4V3SGW8"/>
<dbReference type="EMBL" id="SJOL01002335">
    <property type="protein sequence ID" value="TGZ73904.1"/>
    <property type="molecule type" value="Genomic_DNA"/>
</dbReference>
<name>A0A4V3SGW8_OPIFE</name>
<proteinExistence type="predicted"/>
<accession>A0A4V3SGW8</accession>